<dbReference type="Gene3D" id="2.30.110.10">
    <property type="entry name" value="Electron Transport, Fmn-binding Protein, Chain A"/>
    <property type="match status" value="1"/>
</dbReference>
<evidence type="ECO:0000256" key="2">
    <source>
        <dbReference type="ARBA" id="ARBA00023002"/>
    </source>
</evidence>
<comment type="similarity">
    <text evidence="1">Belongs to the non-flavoprotein flavin reductase family.</text>
</comment>
<dbReference type="Gene3D" id="3.30.450.40">
    <property type="match status" value="1"/>
</dbReference>
<reference evidence="5" key="1">
    <citation type="journal article" date="2019" name="Int. J. Syst. Evol. Microbiol.">
        <title>The Global Catalogue of Microorganisms (GCM) 10K type strain sequencing project: providing services to taxonomists for standard genome sequencing and annotation.</title>
        <authorList>
            <consortium name="The Broad Institute Genomics Platform"/>
            <consortium name="The Broad Institute Genome Sequencing Center for Infectious Disease"/>
            <person name="Wu L."/>
            <person name="Ma J."/>
        </authorList>
    </citation>
    <scope>NUCLEOTIDE SEQUENCE [LARGE SCALE GENOMIC DNA]</scope>
    <source>
        <strain evidence="5">JCM 10411</strain>
    </source>
</reference>
<dbReference type="Proteomes" id="UP001596180">
    <property type="component" value="Unassembled WGS sequence"/>
</dbReference>
<name>A0ABW1DU01_9ACTN</name>
<dbReference type="GO" id="GO:0016491">
    <property type="term" value="F:oxidoreductase activity"/>
    <property type="evidence" value="ECO:0007669"/>
    <property type="project" value="UniProtKB-KW"/>
</dbReference>
<proteinExistence type="inferred from homology"/>
<dbReference type="InterPro" id="IPR029016">
    <property type="entry name" value="GAF-like_dom_sf"/>
</dbReference>
<evidence type="ECO:0000256" key="1">
    <source>
        <dbReference type="ARBA" id="ARBA00008898"/>
    </source>
</evidence>
<dbReference type="InterPro" id="IPR050268">
    <property type="entry name" value="NADH-dep_flavin_reductase"/>
</dbReference>
<dbReference type="SUPFAM" id="SSF50475">
    <property type="entry name" value="FMN-binding split barrel"/>
    <property type="match status" value="1"/>
</dbReference>
<evidence type="ECO:0000313" key="5">
    <source>
        <dbReference type="Proteomes" id="UP001596180"/>
    </source>
</evidence>
<dbReference type="InterPro" id="IPR002563">
    <property type="entry name" value="Flavin_Rdtase-like_dom"/>
</dbReference>
<accession>A0ABW1DU01</accession>
<dbReference type="RefSeq" id="WP_381359726.1">
    <property type="nucleotide sequence ID" value="NZ_JBHSOA010000012.1"/>
</dbReference>
<comment type="caution">
    <text evidence="4">The sequence shown here is derived from an EMBL/GenBank/DDBJ whole genome shotgun (WGS) entry which is preliminary data.</text>
</comment>
<dbReference type="InterPro" id="IPR012349">
    <property type="entry name" value="Split_barrel_FMN-bd"/>
</dbReference>
<dbReference type="SMART" id="SM00903">
    <property type="entry name" value="Flavin_Reduct"/>
    <property type="match status" value="1"/>
</dbReference>
<evidence type="ECO:0000313" key="4">
    <source>
        <dbReference type="EMBL" id="MFC5851620.1"/>
    </source>
</evidence>
<feature type="domain" description="Flavin reductase like" evidence="3">
    <location>
        <begin position="15"/>
        <end position="159"/>
    </location>
</feature>
<protein>
    <submittedName>
        <fullName evidence="4">Flavin reductase family protein</fullName>
        <ecNumber evidence="4">1.5.1.-</ecNumber>
    </submittedName>
</protein>
<keyword evidence="5" id="KW-1185">Reference proteome</keyword>
<dbReference type="EMBL" id="JBHSOA010000012">
    <property type="protein sequence ID" value="MFC5851620.1"/>
    <property type="molecule type" value="Genomic_DNA"/>
</dbReference>
<dbReference type="Pfam" id="PF01613">
    <property type="entry name" value="Flavin_Reduct"/>
    <property type="match status" value="1"/>
</dbReference>
<dbReference type="PANTHER" id="PTHR30466:SF11">
    <property type="entry name" value="FLAVIN-DEPENDENT MONOOXYGENASE, REDUCTASE SUBUNIT HSAB"/>
    <property type="match status" value="1"/>
</dbReference>
<gene>
    <name evidence="4" type="ORF">ACFPZI_07120</name>
</gene>
<keyword evidence="2 4" id="KW-0560">Oxidoreductase</keyword>
<sequence>MSGGAVDSAAFRQALGHHPTGVALISSTDADGEPVGMIVGTFTSVSLDPPLVGFLPARDSASFAAIRKSGRFTVNILAHDQEDICRALSRPADQRFEGLAWSPSGNGAPVLPDVVCSIDCSLEACTPAGDHYFVTGSVESLEIHRPVAPLLFFQGGFGGFVPGAFIAPSDAIVAEGVQTVQHIRDGMQRLAHAANGEVTVYAKVADHAVAVATVAGPDVPTSTILGSKWPLTPPFGEVFLIGAPEAEVEQWMNRARSAGEELLRTSRERLDHARKHGWAGSYAGDTRDTLLFPALTEYGVDGVTPAKQREIQAMFRAAGEDLRPVDLEPERQYQGASLVVPIRDRHGRCELMLRLCRIPPVSGSRIEVLADELCRLTREAERSVGGSPDPRILVSSP</sequence>
<dbReference type="PANTHER" id="PTHR30466">
    <property type="entry name" value="FLAVIN REDUCTASE"/>
    <property type="match status" value="1"/>
</dbReference>
<dbReference type="EC" id="1.5.1.-" evidence="4"/>
<organism evidence="4 5">
    <name type="scientific">Streptomyces chlorus</name>
    <dbReference type="NCBI Taxonomy" id="887452"/>
    <lineage>
        <taxon>Bacteria</taxon>
        <taxon>Bacillati</taxon>
        <taxon>Actinomycetota</taxon>
        <taxon>Actinomycetes</taxon>
        <taxon>Kitasatosporales</taxon>
        <taxon>Streptomycetaceae</taxon>
        <taxon>Streptomyces</taxon>
    </lineage>
</organism>
<dbReference type="SUPFAM" id="SSF55781">
    <property type="entry name" value="GAF domain-like"/>
    <property type="match status" value="1"/>
</dbReference>
<evidence type="ECO:0000259" key="3">
    <source>
        <dbReference type="SMART" id="SM00903"/>
    </source>
</evidence>